<reference evidence="3" key="1">
    <citation type="submission" date="2016-10" db="EMBL/GenBank/DDBJ databases">
        <authorList>
            <person name="Varghese N."/>
            <person name="Submissions S."/>
        </authorList>
    </citation>
    <scope>NUCLEOTIDE SEQUENCE [LARGE SCALE GENOMIC DNA]</scope>
    <source>
        <strain evidence="3">SLH 33</strain>
    </source>
</reference>
<dbReference type="Proteomes" id="UP000243338">
    <property type="component" value="Unassembled WGS sequence"/>
</dbReference>
<evidence type="ECO:0000259" key="1">
    <source>
        <dbReference type="Pfam" id="PF08878"/>
    </source>
</evidence>
<gene>
    <name evidence="2" type="ORF">SAMN04488587_1995</name>
</gene>
<organism evidence="2 3">
    <name type="scientific">Methanococcoides vulcani</name>
    <dbReference type="NCBI Taxonomy" id="1353158"/>
    <lineage>
        <taxon>Archaea</taxon>
        <taxon>Methanobacteriati</taxon>
        <taxon>Methanobacteriota</taxon>
        <taxon>Stenosarchaea group</taxon>
        <taxon>Methanomicrobia</taxon>
        <taxon>Methanosarcinales</taxon>
        <taxon>Methanosarcinaceae</taxon>
        <taxon>Methanococcoides</taxon>
    </lineage>
</organism>
<dbReference type="Pfam" id="PF08878">
    <property type="entry name" value="HamA"/>
    <property type="match status" value="1"/>
</dbReference>
<protein>
    <recommendedName>
        <fullName evidence="1">Anti-bacteriophage protein A/HamA C-terminal domain-containing protein</fullName>
    </recommendedName>
</protein>
<feature type="domain" description="Anti-bacteriophage protein A/HamA C-terminal" evidence="1">
    <location>
        <begin position="11"/>
        <end position="296"/>
    </location>
</feature>
<evidence type="ECO:0000313" key="2">
    <source>
        <dbReference type="EMBL" id="SET02246.1"/>
    </source>
</evidence>
<dbReference type="AlphaFoldDB" id="A0A1I0B7X3"/>
<dbReference type="EMBL" id="FOHQ01000006">
    <property type="protein sequence ID" value="SET02246.1"/>
    <property type="molecule type" value="Genomic_DNA"/>
</dbReference>
<sequence>MLPKKEIGQDFLNLFYHELVDFDLEHQNKLNLFILKIANNRFAYDELINELYDNIITFSLSRHELDSFKNSHGGKKFIAARDKFRDYTSNEGELGEVLLYCFLESHLEAPKILTKLEIKTANNDYVKGADGVHLLKLNSSDFQLIFGESKLDSDLKNGIYDAFKSIMKFLDYKKNKVRFETNLINSQLIKESVDDSTYDFLKKIIIPSANEDEYNIDKSFGIFLGFDIKVDDDKKNLSNAEFRRYLRETTKNSVLSSVKTIKKQIEKKELWGYTFYLYIVPFTELKEIRKDIIEKLTT</sequence>
<name>A0A1I0B7X3_9EURY</name>
<proteinExistence type="predicted"/>
<dbReference type="InterPro" id="IPR014976">
    <property type="entry name" value="AbpA_HamA_C"/>
</dbReference>
<keyword evidence="3" id="KW-1185">Reference proteome</keyword>
<dbReference type="RefSeq" id="WP_091690446.1">
    <property type="nucleotide sequence ID" value="NZ_CAAGSJ010000007.1"/>
</dbReference>
<accession>A0A1I0B7X3</accession>
<evidence type="ECO:0000313" key="3">
    <source>
        <dbReference type="Proteomes" id="UP000243338"/>
    </source>
</evidence>